<comment type="caution">
    <text evidence="6">The sequence shown here is derived from an EMBL/GenBank/DDBJ whole genome shotgun (WGS) entry which is preliminary data.</text>
</comment>
<dbReference type="PANTHER" id="PTHR43248">
    <property type="entry name" value="2-SUCCINYL-6-HYDROXY-2,4-CYCLOHEXADIENE-1-CARBOXYLATE SYNTHASE"/>
    <property type="match status" value="1"/>
</dbReference>
<dbReference type="PANTHER" id="PTHR43248:SF25">
    <property type="entry name" value="AB HYDROLASE-1 DOMAIN-CONTAINING PROTEIN-RELATED"/>
    <property type="match status" value="1"/>
</dbReference>
<evidence type="ECO:0000256" key="2">
    <source>
        <dbReference type="ARBA" id="ARBA00022801"/>
    </source>
</evidence>
<evidence type="ECO:0000313" key="7">
    <source>
        <dbReference type="Proteomes" id="UP000887229"/>
    </source>
</evidence>
<keyword evidence="7" id="KW-1185">Reference proteome</keyword>
<dbReference type="InterPro" id="IPR051601">
    <property type="entry name" value="Serine_prot/Carboxylest_S33"/>
</dbReference>
<accession>A0A9P7ZS35</accession>
<feature type="domain" description="Peptidase S33 tripeptidyl aminopeptidase-like C-terminal" evidence="5">
    <location>
        <begin position="450"/>
        <end position="544"/>
    </location>
</feature>
<dbReference type="Pfam" id="PF08386">
    <property type="entry name" value="Abhydrolase_4"/>
    <property type="match status" value="1"/>
</dbReference>
<reference evidence="6" key="1">
    <citation type="journal article" date="2021" name="IMA Fungus">
        <title>Genomic characterization of three marine fungi, including Emericellopsis atlantica sp. nov. with signatures of a generalist lifestyle and marine biomass degradation.</title>
        <authorList>
            <person name="Hagestad O.C."/>
            <person name="Hou L."/>
            <person name="Andersen J.H."/>
            <person name="Hansen E.H."/>
            <person name="Altermark B."/>
            <person name="Li C."/>
            <person name="Kuhnert E."/>
            <person name="Cox R.J."/>
            <person name="Crous P.W."/>
            <person name="Spatafora J.W."/>
            <person name="Lail K."/>
            <person name="Amirebrahimi M."/>
            <person name="Lipzen A."/>
            <person name="Pangilinan J."/>
            <person name="Andreopoulos W."/>
            <person name="Hayes R.D."/>
            <person name="Ng V."/>
            <person name="Grigoriev I.V."/>
            <person name="Jackson S.A."/>
            <person name="Sutton T.D.S."/>
            <person name="Dobson A.D.W."/>
            <person name="Rama T."/>
        </authorList>
    </citation>
    <scope>NUCLEOTIDE SEQUENCE</scope>
    <source>
        <strain evidence="6">TS7</strain>
    </source>
</reference>
<organism evidence="6 7">
    <name type="scientific">Emericellopsis atlantica</name>
    <dbReference type="NCBI Taxonomy" id="2614577"/>
    <lineage>
        <taxon>Eukaryota</taxon>
        <taxon>Fungi</taxon>
        <taxon>Dikarya</taxon>
        <taxon>Ascomycota</taxon>
        <taxon>Pezizomycotina</taxon>
        <taxon>Sordariomycetes</taxon>
        <taxon>Hypocreomycetidae</taxon>
        <taxon>Hypocreales</taxon>
        <taxon>Bionectriaceae</taxon>
        <taxon>Emericellopsis</taxon>
    </lineage>
</organism>
<dbReference type="GeneID" id="70292914"/>
<evidence type="ECO:0000256" key="1">
    <source>
        <dbReference type="ARBA" id="ARBA00010088"/>
    </source>
</evidence>
<dbReference type="OrthoDB" id="425534at2759"/>
<dbReference type="AlphaFoldDB" id="A0A9P7ZS35"/>
<proteinExistence type="inferred from homology"/>
<keyword evidence="3" id="KW-0732">Signal</keyword>
<feature type="chain" id="PRO_5040369238" evidence="3">
    <location>
        <begin position="32"/>
        <end position="591"/>
    </location>
</feature>
<dbReference type="InterPro" id="IPR013595">
    <property type="entry name" value="Pept_S33_TAP-like_C"/>
</dbReference>
<dbReference type="Proteomes" id="UP000887229">
    <property type="component" value="Unassembled WGS sequence"/>
</dbReference>
<dbReference type="GO" id="GO:0016787">
    <property type="term" value="F:hydrolase activity"/>
    <property type="evidence" value="ECO:0007669"/>
    <property type="project" value="UniProtKB-KW"/>
</dbReference>
<dbReference type="RefSeq" id="XP_046121208.1">
    <property type="nucleotide sequence ID" value="XM_046262011.1"/>
</dbReference>
<comment type="similarity">
    <text evidence="1">Belongs to the peptidase S33 family.</text>
</comment>
<gene>
    <name evidence="6" type="ORF">F5Z01DRAFT_634049</name>
</gene>
<evidence type="ECO:0000259" key="4">
    <source>
        <dbReference type="Pfam" id="PF00561"/>
    </source>
</evidence>
<dbReference type="Gene3D" id="3.40.50.1820">
    <property type="entry name" value="alpha/beta hydrolase"/>
    <property type="match status" value="1"/>
</dbReference>
<evidence type="ECO:0000259" key="5">
    <source>
        <dbReference type="Pfam" id="PF08386"/>
    </source>
</evidence>
<dbReference type="Pfam" id="PF00561">
    <property type="entry name" value="Abhydrolase_1"/>
    <property type="match status" value="1"/>
</dbReference>
<dbReference type="EMBL" id="MU251246">
    <property type="protein sequence ID" value="KAG9257284.1"/>
    <property type="molecule type" value="Genomic_DNA"/>
</dbReference>
<dbReference type="InterPro" id="IPR029058">
    <property type="entry name" value="AB_hydrolase_fold"/>
</dbReference>
<feature type="domain" description="AB hydrolase-1" evidence="4">
    <location>
        <begin position="98"/>
        <end position="278"/>
    </location>
</feature>
<name>A0A9P7ZS35_9HYPO</name>
<dbReference type="InterPro" id="IPR000073">
    <property type="entry name" value="AB_hydrolase_1"/>
</dbReference>
<keyword evidence="2 6" id="KW-0378">Hydrolase</keyword>
<evidence type="ECO:0000313" key="6">
    <source>
        <dbReference type="EMBL" id="KAG9257284.1"/>
    </source>
</evidence>
<sequence>MSLRLTLGGLVTSALVMSVILTLSPLRKATGGQDVEIGHWSWHEATPSRDLVWTKCYDDKFECARLDVPMDWQNPSETDRVILGVMKLPAKTRGYSVPPLFINPGGPGGSGIKSLQTMGSEIQTVAGDYHDVISWDPRGIGVSTPRVDCWGTSQKRQMWSFQQTPAADERPGLIYDAYSRAIAYSGACESTMNETRLLNHLSTASSARDLLDLVEKTGHEKLRYWGFSYGTVLAGVFASMYPDRIDRMISDGNVDLGGWFTLDHTDFLHDADNILNVFDEACHNAGPSKCALWAASADAIRDRRANVLQSLKEHPVILPAHSTESGSELPLVITYSDVQRYVRVAIYKPLVHAEDIARVFAGVENGNGLPFFESRKAIEGDSSPLSELFCSVDDTPAMEPLETGFEVDAFPAIMCSDVGDSYKSVAQAAQYLEKLREASRWTGAASLMFRLPCAGRTVESSWRHVPDLQTKQATSHPILFLNNLYDNVTPIYGARLNSAHFDGSVVLQQNSLGHCSFAGPSTCTAKHVQQYLKKGVLPAEGSQCDQDHDLFQKPSEDEIMAQDELSSALWRLSQASRDGFPAAHWPDARYM</sequence>
<dbReference type="SUPFAM" id="SSF53474">
    <property type="entry name" value="alpha/beta-Hydrolases"/>
    <property type="match status" value="1"/>
</dbReference>
<evidence type="ECO:0000256" key="3">
    <source>
        <dbReference type="SAM" id="SignalP"/>
    </source>
</evidence>
<feature type="signal peptide" evidence="3">
    <location>
        <begin position="1"/>
        <end position="31"/>
    </location>
</feature>
<protein>
    <submittedName>
        <fullName evidence="6">Alpha/Beta hydrolase protein</fullName>
    </submittedName>
</protein>